<evidence type="ECO:0000256" key="2">
    <source>
        <dbReference type="SAM" id="MobiDB-lite"/>
    </source>
</evidence>
<dbReference type="PANTHER" id="PTHR12354">
    <property type="entry name" value="INTERFERON-RELATED DEVELOPMENTAL REGULATOR"/>
    <property type="match status" value="1"/>
</dbReference>
<feature type="compositionally biased region" description="Basic and acidic residues" evidence="2">
    <location>
        <begin position="246"/>
        <end position="256"/>
    </location>
</feature>
<evidence type="ECO:0000313" key="6">
    <source>
        <dbReference type="Proteomes" id="UP001286313"/>
    </source>
</evidence>
<gene>
    <name evidence="5" type="ORF">Pcinc_029207</name>
</gene>
<dbReference type="PANTHER" id="PTHR12354:SF1">
    <property type="entry name" value="INTERFERON-RELATED DEVELOPMENTAL REGULATOR 1"/>
    <property type="match status" value="1"/>
</dbReference>
<dbReference type="InterPro" id="IPR007701">
    <property type="entry name" value="Interferon-rel_develop_reg_N"/>
</dbReference>
<proteinExistence type="inferred from homology"/>
<dbReference type="EMBL" id="JAWQEG010003649">
    <property type="protein sequence ID" value="KAK3865164.1"/>
    <property type="molecule type" value="Genomic_DNA"/>
</dbReference>
<keyword evidence="6" id="KW-1185">Reference proteome</keyword>
<feature type="compositionally biased region" description="Basic residues" evidence="2">
    <location>
        <begin position="236"/>
        <end position="245"/>
    </location>
</feature>
<dbReference type="SUPFAM" id="SSF48371">
    <property type="entry name" value="ARM repeat"/>
    <property type="match status" value="1"/>
</dbReference>
<dbReference type="AlphaFoldDB" id="A0AAE1K677"/>
<comment type="similarity">
    <text evidence="1">Belongs to the IFRD family.</text>
</comment>
<feature type="domain" description="Interferon-related developmental regulator N-terminal" evidence="4">
    <location>
        <begin position="56"/>
        <end position="171"/>
    </location>
</feature>
<feature type="domain" description="Interferon-related developmental regulator C-terminal" evidence="3">
    <location>
        <begin position="196"/>
        <end position="246"/>
    </location>
</feature>
<sequence length="256" mass="29563">MLDFLLRQHETLSHLVERSLKKGHTKEQMEAARLSCILVISLCQVQEAQQSTTGDNFCNIQSSLYTAALNGFCLLMCVLTPNTLYTMAQSLLEEFFDLLGHNNVELRIQAGQGVALLYQLVRQHDNDFCWQQEECLCQLLQELATDSHKYRAKRDRKEQRACFREVVHTVQNDDDENHMKCIEKVTVGREPDRQKVVRDVFSLGPPPDPQDHTLSPALSRSQKKINKLKESTVSKSRQKTRKKNRENKAKDKTYQD</sequence>
<reference evidence="5" key="1">
    <citation type="submission" date="2023-10" db="EMBL/GenBank/DDBJ databases">
        <title>Genome assemblies of two species of porcelain crab, Petrolisthes cinctipes and Petrolisthes manimaculis (Anomura: Porcellanidae).</title>
        <authorList>
            <person name="Angst P."/>
        </authorList>
    </citation>
    <scope>NUCLEOTIDE SEQUENCE</scope>
    <source>
        <strain evidence="5">PB745_01</strain>
        <tissue evidence="5">Gill</tissue>
    </source>
</reference>
<dbReference type="InterPro" id="IPR016024">
    <property type="entry name" value="ARM-type_fold"/>
</dbReference>
<evidence type="ECO:0000259" key="3">
    <source>
        <dbReference type="Pfam" id="PF04836"/>
    </source>
</evidence>
<dbReference type="Pfam" id="PF05004">
    <property type="entry name" value="IFRD"/>
    <property type="match status" value="2"/>
</dbReference>
<evidence type="ECO:0000256" key="1">
    <source>
        <dbReference type="ARBA" id="ARBA00008828"/>
    </source>
</evidence>
<evidence type="ECO:0000313" key="5">
    <source>
        <dbReference type="EMBL" id="KAK3865164.1"/>
    </source>
</evidence>
<dbReference type="Proteomes" id="UP001286313">
    <property type="component" value="Unassembled WGS sequence"/>
</dbReference>
<dbReference type="InterPro" id="IPR006921">
    <property type="entry name" value="Interferon-rel_develop_reg_C"/>
</dbReference>
<feature type="region of interest" description="Disordered" evidence="2">
    <location>
        <begin position="202"/>
        <end position="256"/>
    </location>
</feature>
<protein>
    <submittedName>
        <fullName evidence="5">Uncharacterized protein</fullName>
    </submittedName>
</protein>
<organism evidence="5 6">
    <name type="scientific">Petrolisthes cinctipes</name>
    <name type="common">Flat porcelain crab</name>
    <dbReference type="NCBI Taxonomy" id="88211"/>
    <lineage>
        <taxon>Eukaryota</taxon>
        <taxon>Metazoa</taxon>
        <taxon>Ecdysozoa</taxon>
        <taxon>Arthropoda</taxon>
        <taxon>Crustacea</taxon>
        <taxon>Multicrustacea</taxon>
        <taxon>Malacostraca</taxon>
        <taxon>Eumalacostraca</taxon>
        <taxon>Eucarida</taxon>
        <taxon>Decapoda</taxon>
        <taxon>Pleocyemata</taxon>
        <taxon>Anomura</taxon>
        <taxon>Galatheoidea</taxon>
        <taxon>Porcellanidae</taxon>
        <taxon>Petrolisthes</taxon>
    </lineage>
</organism>
<name>A0AAE1K677_PETCI</name>
<comment type="caution">
    <text evidence="5">The sequence shown here is derived from an EMBL/GenBank/DDBJ whole genome shotgun (WGS) entry which is preliminary data.</text>
</comment>
<dbReference type="InterPro" id="IPR039777">
    <property type="entry name" value="IFRD"/>
</dbReference>
<dbReference type="Pfam" id="PF04836">
    <property type="entry name" value="IFRD_C"/>
    <property type="match status" value="1"/>
</dbReference>
<accession>A0AAE1K677</accession>
<evidence type="ECO:0000259" key="4">
    <source>
        <dbReference type="Pfam" id="PF05004"/>
    </source>
</evidence>
<feature type="domain" description="Interferon-related developmental regulator N-terminal" evidence="4">
    <location>
        <begin position="3"/>
        <end position="48"/>
    </location>
</feature>